<proteinExistence type="predicted"/>
<comment type="caution">
    <text evidence="2">The sequence shown here is derived from an EMBL/GenBank/DDBJ whole genome shotgun (WGS) entry which is preliminary data.</text>
</comment>
<dbReference type="Proteomes" id="UP001642405">
    <property type="component" value="Unassembled WGS sequence"/>
</dbReference>
<dbReference type="EMBL" id="CAWUHB010000008">
    <property type="protein sequence ID" value="CAK7214364.1"/>
    <property type="molecule type" value="Genomic_DNA"/>
</dbReference>
<sequence length="224" mass="24548">MSLFGRRSSRRERSDSDPPSPRRVPLVEDVFLKASAPGYIRNNTGWENMPAPPYEHAASGAAATTGGPTTGAPYALSNIPAHIYLLQPQQPVTMRPGSSSKESPCTFVGQSNVSTPATTIPPQLVSPYYTYPHHNMYQDELAVIRGSPPATRLWPSLLSVRANGHHAAALVVVSIAVRLPTDETTPARVRSRKFHDANPLRPGKKPIVNFCRKCRSLFDMEHDD</sequence>
<feature type="region of interest" description="Disordered" evidence="1">
    <location>
        <begin position="1"/>
        <end position="26"/>
    </location>
</feature>
<name>A0ABP0B4W5_9PEZI</name>
<accession>A0ABP0B4W5</accession>
<organism evidence="2 3">
    <name type="scientific">Sporothrix curviconia</name>
    <dbReference type="NCBI Taxonomy" id="1260050"/>
    <lineage>
        <taxon>Eukaryota</taxon>
        <taxon>Fungi</taxon>
        <taxon>Dikarya</taxon>
        <taxon>Ascomycota</taxon>
        <taxon>Pezizomycotina</taxon>
        <taxon>Sordariomycetes</taxon>
        <taxon>Sordariomycetidae</taxon>
        <taxon>Ophiostomatales</taxon>
        <taxon>Ophiostomataceae</taxon>
        <taxon>Sporothrix</taxon>
    </lineage>
</organism>
<evidence type="ECO:0000256" key="1">
    <source>
        <dbReference type="SAM" id="MobiDB-lite"/>
    </source>
</evidence>
<protein>
    <submittedName>
        <fullName evidence="2">Uncharacterized protein</fullName>
    </submittedName>
</protein>
<reference evidence="2 3" key="1">
    <citation type="submission" date="2024-01" db="EMBL/GenBank/DDBJ databases">
        <authorList>
            <person name="Allen C."/>
            <person name="Tagirdzhanova G."/>
        </authorList>
    </citation>
    <scope>NUCLEOTIDE SEQUENCE [LARGE SCALE GENOMIC DNA]</scope>
</reference>
<gene>
    <name evidence="2" type="ORF">SCUCBS95973_002120</name>
</gene>
<evidence type="ECO:0000313" key="3">
    <source>
        <dbReference type="Proteomes" id="UP001642405"/>
    </source>
</evidence>
<evidence type="ECO:0000313" key="2">
    <source>
        <dbReference type="EMBL" id="CAK7214364.1"/>
    </source>
</evidence>
<keyword evidence="3" id="KW-1185">Reference proteome</keyword>